<dbReference type="NCBIfam" id="TIGR03504">
    <property type="entry name" value="FimV_Cterm"/>
    <property type="match status" value="1"/>
</dbReference>
<evidence type="ECO:0000256" key="2">
    <source>
        <dbReference type="SAM" id="MobiDB-lite"/>
    </source>
</evidence>
<protein>
    <submittedName>
        <fullName evidence="4">FimV/HubP family polar landmark protein</fullName>
    </submittedName>
</protein>
<dbReference type="PROSITE" id="PS50005">
    <property type="entry name" value="TPR"/>
    <property type="match status" value="1"/>
</dbReference>
<dbReference type="InterPro" id="IPR038440">
    <property type="entry name" value="FimV_C_sf"/>
</dbReference>
<keyword evidence="3" id="KW-0472">Membrane</keyword>
<evidence type="ECO:0000256" key="3">
    <source>
        <dbReference type="SAM" id="Phobius"/>
    </source>
</evidence>
<organism evidence="4 5">
    <name type="scientific">Psychrobacter glacincola</name>
    <dbReference type="NCBI Taxonomy" id="56810"/>
    <lineage>
        <taxon>Bacteria</taxon>
        <taxon>Pseudomonadati</taxon>
        <taxon>Pseudomonadota</taxon>
        <taxon>Gammaproteobacteria</taxon>
        <taxon>Moraxellales</taxon>
        <taxon>Moraxellaceae</taxon>
        <taxon>Psychrobacter</taxon>
    </lineage>
</organism>
<keyword evidence="3" id="KW-0812">Transmembrane</keyword>
<feature type="region of interest" description="Disordered" evidence="2">
    <location>
        <begin position="241"/>
        <end position="260"/>
    </location>
</feature>
<evidence type="ECO:0000313" key="5">
    <source>
        <dbReference type="Proteomes" id="UP001596264"/>
    </source>
</evidence>
<dbReference type="RefSeq" id="WP_201563083.1">
    <property type="nucleotide sequence ID" value="NZ_CAJGZK010000012.1"/>
</dbReference>
<dbReference type="InterPro" id="IPR020011">
    <property type="entry name" value="FimV_C"/>
</dbReference>
<dbReference type="EMBL" id="JBHSTZ010000036">
    <property type="protein sequence ID" value="MFC6382093.1"/>
    <property type="molecule type" value="Genomic_DNA"/>
</dbReference>
<evidence type="ECO:0000256" key="1">
    <source>
        <dbReference type="PROSITE-ProRule" id="PRU00339"/>
    </source>
</evidence>
<feature type="repeat" description="TPR" evidence="1">
    <location>
        <begin position="64"/>
        <end position="97"/>
    </location>
</feature>
<dbReference type="InterPro" id="IPR011990">
    <property type="entry name" value="TPR-like_helical_dom_sf"/>
</dbReference>
<feature type="compositionally biased region" description="Polar residues" evidence="2">
    <location>
        <begin position="246"/>
        <end position="258"/>
    </location>
</feature>
<name>A0ABW1W8Y6_9GAMM</name>
<reference evidence="5" key="1">
    <citation type="journal article" date="2019" name="Int. J. Syst. Evol. Microbiol.">
        <title>The Global Catalogue of Microorganisms (GCM) 10K type strain sequencing project: providing services to taxonomists for standard genome sequencing and annotation.</title>
        <authorList>
            <consortium name="The Broad Institute Genomics Platform"/>
            <consortium name="The Broad Institute Genome Sequencing Center for Infectious Disease"/>
            <person name="Wu L."/>
            <person name="Ma J."/>
        </authorList>
    </citation>
    <scope>NUCLEOTIDE SEQUENCE [LARGE SCALE GENOMIC DNA]</scope>
    <source>
        <strain evidence="5">CCM 2050</strain>
    </source>
</reference>
<keyword evidence="5" id="KW-1185">Reference proteome</keyword>
<keyword evidence="1" id="KW-0802">TPR repeat</keyword>
<accession>A0ABW1W8Y6</accession>
<evidence type="ECO:0000313" key="4">
    <source>
        <dbReference type="EMBL" id="MFC6382093.1"/>
    </source>
</evidence>
<dbReference type="Proteomes" id="UP001596264">
    <property type="component" value="Unassembled WGS sequence"/>
</dbReference>
<feature type="region of interest" description="Disordered" evidence="2">
    <location>
        <begin position="273"/>
        <end position="299"/>
    </location>
</feature>
<proteinExistence type="predicted"/>
<keyword evidence="3" id="KW-1133">Transmembrane helix</keyword>
<feature type="region of interest" description="Disordered" evidence="2">
    <location>
        <begin position="28"/>
        <end position="63"/>
    </location>
</feature>
<dbReference type="Gene3D" id="1.25.40.10">
    <property type="entry name" value="Tetratricopeptide repeat domain"/>
    <property type="match status" value="1"/>
</dbReference>
<comment type="caution">
    <text evidence="4">The sequence shown here is derived from an EMBL/GenBank/DDBJ whole genome shotgun (WGS) entry which is preliminary data.</text>
</comment>
<feature type="transmembrane region" description="Helical" evidence="3">
    <location>
        <begin position="6"/>
        <end position="22"/>
    </location>
</feature>
<dbReference type="InterPro" id="IPR019734">
    <property type="entry name" value="TPR_rpt"/>
</dbReference>
<feature type="compositionally biased region" description="Acidic residues" evidence="2">
    <location>
        <begin position="288"/>
        <end position="299"/>
    </location>
</feature>
<feature type="compositionally biased region" description="Polar residues" evidence="2">
    <location>
        <begin position="50"/>
        <end position="60"/>
    </location>
</feature>
<gene>
    <name evidence="4" type="ORF">ACFP58_11605</name>
</gene>
<dbReference type="Gene3D" id="1.20.58.2200">
    <property type="match status" value="1"/>
</dbReference>
<sequence>MDNMLYIIAGLVVILLVAVLVMRKNKAQKPSKPLSTNTGKIEPLSKHAASKSTPTQTATNNDKKFDHIEIAQRFMDQQRYDKAIETLNRGLSEKPNDSQLSLKLLAVYATIDESENFNKVYDAIKANNDKKSIAQADQLKALLTEEQTQVAKQTMLADKSEDNGFESLDFNLPINKASSNSAVLDTDAAQNIEYKNDSSKATDETVTASKAFDDNGLDDNAFDDDNFDDIEQAFDLSLSDLEDSNNEPVPTTDANSAPVTKLDLVDENILTPTTMVIDTDNNSHSTDNDSDSDSDSDFDFDFELSEQSLTSTESPVNSATHDSVNSGLNELSLEDEFVLDLDGDANTNNVISNAPVTTETPYLDDDRLTLSLDNVDILDETQNNTAIQHSIVEDNFDDFSFEDISIEDANIENISVEETDIVKNDSEASSIAPTTMMFDDDTVIDDDFDFDSLSESTTASTPVEIDSEYANIHIDDAIDIAADTDSAEDFSSRFAADFDFVKSLDSNQVTLDLAGQYVQLGEYDSAKRLLNEVIAKGNSEQQQQAQLLLDRTA</sequence>